<dbReference type="InterPro" id="IPR056139">
    <property type="entry name" value="DUF7722"/>
</dbReference>
<dbReference type="InterPro" id="IPR000719">
    <property type="entry name" value="Prot_kinase_dom"/>
</dbReference>
<dbReference type="Proteomes" id="UP001472677">
    <property type="component" value="Unassembled WGS sequence"/>
</dbReference>
<feature type="domain" description="Protein kinase" evidence="5">
    <location>
        <begin position="180"/>
        <end position="541"/>
    </location>
</feature>
<name>A0ABR2CMT0_9ROSI</name>
<keyword evidence="1 3" id="KW-0853">WD repeat</keyword>
<dbReference type="InterPro" id="IPR015943">
    <property type="entry name" value="WD40/YVTN_repeat-like_dom_sf"/>
</dbReference>
<gene>
    <name evidence="6" type="ORF">V6N12_004872</name>
</gene>
<dbReference type="PROSITE" id="PS00678">
    <property type="entry name" value="WD_REPEATS_1"/>
    <property type="match status" value="2"/>
</dbReference>
<evidence type="ECO:0000313" key="6">
    <source>
        <dbReference type="EMBL" id="KAK8520950.1"/>
    </source>
</evidence>
<evidence type="ECO:0000259" key="5">
    <source>
        <dbReference type="PROSITE" id="PS50011"/>
    </source>
</evidence>
<evidence type="ECO:0000256" key="4">
    <source>
        <dbReference type="SAM" id="Coils"/>
    </source>
</evidence>
<evidence type="ECO:0000313" key="7">
    <source>
        <dbReference type="Proteomes" id="UP001472677"/>
    </source>
</evidence>
<dbReference type="SUPFAM" id="SSF56112">
    <property type="entry name" value="Protein kinase-like (PK-like)"/>
    <property type="match status" value="1"/>
</dbReference>
<dbReference type="InterPro" id="IPR001680">
    <property type="entry name" value="WD40_rpt"/>
</dbReference>
<protein>
    <recommendedName>
        <fullName evidence="5">Protein kinase domain-containing protein</fullName>
    </recommendedName>
</protein>
<proteinExistence type="predicted"/>
<dbReference type="Gene3D" id="1.10.510.10">
    <property type="entry name" value="Transferase(Phosphotransferase) domain 1"/>
    <property type="match status" value="1"/>
</dbReference>
<accession>A0ABR2CMT0</accession>
<feature type="repeat" description="WD" evidence="3">
    <location>
        <begin position="820"/>
        <end position="862"/>
    </location>
</feature>
<feature type="repeat" description="WD" evidence="3">
    <location>
        <begin position="906"/>
        <end position="939"/>
    </location>
</feature>
<keyword evidence="2" id="KW-0677">Repeat</keyword>
<dbReference type="InterPro" id="IPR044630">
    <property type="entry name" value="SPA1/2/3/4"/>
</dbReference>
<reference evidence="6 7" key="1">
    <citation type="journal article" date="2024" name="G3 (Bethesda)">
        <title>Genome assembly of Hibiscus sabdariffa L. provides insights into metabolisms of medicinal natural products.</title>
        <authorList>
            <person name="Kim T."/>
        </authorList>
    </citation>
    <scope>NUCLEOTIDE SEQUENCE [LARGE SCALE GENOMIC DNA]</scope>
    <source>
        <strain evidence="6">TK-2024</strain>
        <tissue evidence="6">Old leaves</tissue>
    </source>
</reference>
<organism evidence="6 7">
    <name type="scientific">Hibiscus sabdariffa</name>
    <name type="common">roselle</name>
    <dbReference type="NCBI Taxonomy" id="183260"/>
    <lineage>
        <taxon>Eukaryota</taxon>
        <taxon>Viridiplantae</taxon>
        <taxon>Streptophyta</taxon>
        <taxon>Embryophyta</taxon>
        <taxon>Tracheophyta</taxon>
        <taxon>Spermatophyta</taxon>
        <taxon>Magnoliopsida</taxon>
        <taxon>eudicotyledons</taxon>
        <taxon>Gunneridae</taxon>
        <taxon>Pentapetalae</taxon>
        <taxon>rosids</taxon>
        <taxon>malvids</taxon>
        <taxon>Malvales</taxon>
        <taxon>Malvaceae</taxon>
        <taxon>Malvoideae</taxon>
        <taxon>Hibiscus</taxon>
    </lineage>
</organism>
<dbReference type="Pfam" id="PF00400">
    <property type="entry name" value="WD40"/>
    <property type="match status" value="3"/>
</dbReference>
<evidence type="ECO:0000256" key="2">
    <source>
        <dbReference type="ARBA" id="ARBA00022737"/>
    </source>
</evidence>
<dbReference type="Gene3D" id="2.130.10.10">
    <property type="entry name" value="YVTN repeat-like/Quinoprotein amine dehydrogenase"/>
    <property type="match status" value="1"/>
</dbReference>
<dbReference type="InterPro" id="IPR020472">
    <property type="entry name" value="WD40_PAC1"/>
</dbReference>
<evidence type="ECO:0000256" key="1">
    <source>
        <dbReference type="ARBA" id="ARBA00022574"/>
    </source>
</evidence>
<comment type="caution">
    <text evidence="6">The sequence shown here is derived from an EMBL/GenBank/DDBJ whole genome shotgun (WGS) entry which is preliminary data.</text>
</comment>
<feature type="repeat" description="WD" evidence="3">
    <location>
        <begin position="777"/>
        <end position="819"/>
    </location>
</feature>
<dbReference type="PANTHER" id="PTHR44218">
    <property type="entry name" value="PROTEIN SPA1-RELATED 2"/>
    <property type="match status" value="1"/>
</dbReference>
<sequence length="1270" mass="141731">MGAAEGAHLQGKEVDQLVKSDNCNMLVSQEMVIPGEVNALESSFHVLGDVLEGKNVEHGCASPCTFIDDHDMVEELTLRNYNGSISNIPIVGTSNNRERMQTRQGQWLHLSHLVGGSGSGGSCGNTDNTQAMPSMPPEGCASFSEFLGHKSLSDERTEATEKLMSCENNEVSGSRQSNGGIKTKILSKSGFSEFFVKTTLTGKGIICRGPSHDASKVELRRRNNTKCTVQTMVAPIPFVKSAGSPAVASNTSLIMGNRAVVTSSNGNIVPRAGEHDHDGINLREWLKVQSHKANKAECLHIFRQIVDLVGYSHSQGAIFHDLRPSCFQLLQANQVKYVGSGAQKGLLDSVLDKDSHPTENIMTRRRPMTQGMSSTIGPCAKKQKISENPNLTRWPLFHSRSKLKIEIVNTQFSRNESSEHCPNTQFSNYGSSHSSISAKHQTISVNEQLEEKWYASPEESNEGVCTILSNIYSLGVLLFELLCCFESERAHAAAMLDLRYRIFPPTFLSENLKEAGFCLGLLHPEPSLRPTARDILQSEVLSGFQEVFAEELSSSIDQDDTESELLLHFLSLSKEQKQKRASKLMEDIACLEADLEEVEKRRHFSRKPSIYSSVNARGCRNLSKDSPISEMHSRLYPSSDSEMSLMRNIDQLEAAYFSMRSRVHSHETGAMRQPDKDLLKNRDNWHLAQNNEEIPDLTDSLGTFFDGLCKYARYRKFEVRGMMRSGEFNNSASVICSLSFDRDEDFFAAAGVSKKIKIFEFNSLFNDSVDVHYPVIEMSNKSKLSCVCWNNYIKNYLASTDHDGLVKLWDASTGQAISHYIEHEKRAWSVDFSRVYPTKLASGSDDCSVKLWSINEKNCLGTIKNIANVCCVQFSAHSTHLLAFGSADYKTYCYDLRNARAPWCVLGGHDKAVSFVKFVDSETVVTASTDNTLKLWDLNRTSSGGLSSNACSLTFHGHTNEKNFVGLSVADGYIACGSETNEVYAYYRSMAMPITSHKFGSIDPISGKETDDDNGMQICHTWMTWSARWPIVIEASVHAYVELESWFLIIKIIMNQIPVKPVQRRKNPEPPGIETELNHTINTGMRNRDGDINALVVCLLYYSLQYSVDPFIAYKKAQLRHRFYALAFSTPVLRRRSCPKALVMANGNHQQDECCYFQMPLHYPRYKKSGSENMPEARLDCLLRQYGLPVIGDVEHKRKFAMGTFLWDSQDEPHTLIQNGGSNPNQADGMGKIAGRLGPPPEIKTTETVMAELDEFGGDRPLLVALKRGG</sequence>
<dbReference type="SUPFAM" id="SSF50978">
    <property type="entry name" value="WD40 repeat-like"/>
    <property type="match status" value="1"/>
</dbReference>
<dbReference type="PROSITE" id="PS50294">
    <property type="entry name" value="WD_REPEATS_REGION"/>
    <property type="match status" value="1"/>
</dbReference>
<dbReference type="PROSITE" id="PS50082">
    <property type="entry name" value="WD_REPEATS_2"/>
    <property type="match status" value="3"/>
</dbReference>
<keyword evidence="7" id="KW-1185">Reference proteome</keyword>
<dbReference type="PROSITE" id="PS50011">
    <property type="entry name" value="PROTEIN_KINASE_DOM"/>
    <property type="match status" value="1"/>
</dbReference>
<dbReference type="SMART" id="SM00320">
    <property type="entry name" value="WD40"/>
    <property type="match status" value="6"/>
</dbReference>
<dbReference type="Pfam" id="PF24847">
    <property type="entry name" value="DUF7722"/>
    <property type="match status" value="1"/>
</dbReference>
<dbReference type="InterPro" id="IPR036322">
    <property type="entry name" value="WD40_repeat_dom_sf"/>
</dbReference>
<keyword evidence="4" id="KW-0175">Coiled coil</keyword>
<evidence type="ECO:0000256" key="3">
    <source>
        <dbReference type="PROSITE-ProRule" id="PRU00221"/>
    </source>
</evidence>
<dbReference type="InterPro" id="IPR019775">
    <property type="entry name" value="WD40_repeat_CS"/>
</dbReference>
<feature type="coiled-coil region" evidence="4">
    <location>
        <begin position="574"/>
        <end position="601"/>
    </location>
</feature>
<dbReference type="InterPro" id="IPR011009">
    <property type="entry name" value="Kinase-like_dom_sf"/>
</dbReference>
<dbReference type="PANTHER" id="PTHR44218:SF15">
    <property type="entry name" value="PROTEIN SPA1-RELATED 2"/>
    <property type="match status" value="1"/>
</dbReference>
<dbReference type="EMBL" id="JBBPBM010000048">
    <property type="protein sequence ID" value="KAK8520950.1"/>
    <property type="molecule type" value="Genomic_DNA"/>
</dbReference>
<dbReference type="SMART" id="SM00220">
    <property type="entry name" value="S_TKc"/>
    <property type="match status" value="1"/>
</dbReference>
<dbReference type="PRINTS" id="PR00320">
    <property type="entry name" value="GPROTEINBRPT"/>
</dbReference>